<organism evidence="3">
    <name type="scientific">viral metagenome</name>
    <dbReference type="NCBI Taxonomy" id="1070528"/>
    <lineage>
        <taxon>unclassified sequences</taxon>
        <taxon>metagenomes</taxon>
        <taxon>organismal metagenomes</taxon>
    </lineage>
</organism>
<name>A0A6C0E944_9ZZZZ</name>
<feature type="domain" description="UBC core" evidence="2">
    <location>
        <begin position="89"/>
        <end position="253"/>
    </location>
</feature>
<evidence type="ECO:0000256" key="1">
    <source>
        <dbReference type="SAM" id="MobiDB-lite"/>
    </source>
</evidence>
<dbReference type="SMART" id="SM00212">
    <property type="entry name" value="UBCc"/>
    <property type="match status" value="1"/>
</dbReference>
<sequence>MAKCKGDEIHVQHEDEDYSDDNVDSDIEFDDDNSFNVPESTVDEMMEEYNQEKALKKALGERTPEATSIIERQFDEIEKRFTGQSSNQMATTRIMKDRREMAKNGNYDLFEIDFVNDNIYVWSLLMRFPETEDIQKNLNDYEIESKGNHPNAIKMEITFPQDFPMSPPFMRVISPRFKYKTGRVTIGGSICTELLTSAGWVPTYSVGQALIQVQSEIMDGKAAFEPYGTSKEYSDTEAKEAFARIAREKGWSK</sequence>
<feature type="compositionally biased region" description="Acidic residues" evidence="1">
    <location>
        <begin position="14"/>
        <end position="33"/>
    </location>
</feature>
<accession>A0A6C0E944</accession>
<dbReference type="InterPro" id="IPR016135">
    <property type="entry name" value="UBQ-conjugating_enzyme/RWD"/>
</dbReference>
<proteinExistence type="predicted"/>
<dbReference type="SUPFAM" id="SSF54495">
    <property type="entry name" value="UBC-like"/>
    <property type="match status" value="1"/>
</dbReference>
<dbReference type="InterPro" id="IPR000608">
    <property type="entry name" value="UBC"/>
</dbReference>
<evidence type="ECO:0000259" key="2">
    <source>
        <dbReference type="PROSITE" id="PS50127"/>
    </source>
</evidence>
<reference evidence="3" key="1">
    <citation type="journal article" date="2020" name="Nature">
        <title>Giant virus diversity and host interactions through global metagenomics.</title>
        <authorList>
            <person name="Schulz F."/>
            <person name="Roux S."/>
            <person name="Paez-Espino D."/>
            <person name="Jungbluth S."/>
            <person name="Walsh D.A."/>
            <person name="Denef V.J."/>
            <person name="McMahon K.D."/>
            <person name="Konstantinidis K.T."/>
            <person name="Eloe-Fadrosh E.A."/>
            <person name="Kyrpides N.C."/>
            <person name="Woyke T."/>
        </authorList>
    </citation>
    <scope>NUCLEOTIDE SEQUENCE</scope>
    <source>
        <strain evidence="3">GVMAG-M-3300023179-150</strain>
    </source>
</reference>
<dbReference type="PANTHER" id="PTHR24067">
    <property type="entry name" value="UBIQUITIN-CONJUGATING ENZYME E2"/>
    <property type="match status" value="1"/>
</dbReference>
<dbReference type="EMBL" id="MN739751">
    <property type="protein sequence ID" value="QHT24913.1"/>
    <property type="molecule type" value="Genomic_DNA"/>
</dbReference>
<evidence type="ECO:0000313" key="3">
    <source>
        <dbReference type="EMBL" id="QHT24913.1"/>
    </source>
</evidence>
<dbReference type="Gene3D" id="3.10.110.10">
    <property type="entry name" value="Ubiquitin Conjugating Enzyme"/>
    <property type="match status" value="1"/>
</dbReference>
<protein>
    <recommendedName>
        <fullName evidence="2">UBC core domain-containing protein</fullName>
    </recommendedName>
</protein>
<feature type="region of interest" description="Disordered" evidence="1">
    <location>
        <begin position="1"/>
        <end position="37"/>
    </location>
</feature>
<feature type="compositionally biased region" description="Basic and acidic residues" evidence="1">
    <location>
        <begin position="1"/>
        <end position="13"/>
    </location>
</feature>
<dbReference type="InterPro" id="IPR050113">
    <property type="entry name" value="Ub_conjugating_enzyme"/>
</dbReference>
<dbReference type="AlphaFoldDB" id="A0A6C0E944"/>
<dbReference type="CDD" id="cd23802">
    <property type="entry name" value="UBCc_UBE2Q"/>
    <property type="match status" value="1"/>
</dbReference>
<dbReference type="PROSITE" id="PS50127">
    <property type="entry name" value="UBC_2"/>
    <property type="match status" value="1"/>
</dbReference>
<dbReference type="Pfam" id="PF00179">
    <property type="entry name" value="UQ_con"/>
    <property type="match status" value="1"/>
</dbReference>